<gene>
    <name evidence="10" type="primary">clcA</name>
    <name evidence="10" type="ORF">CLVI_10080</name>
</gene>
<evidence type="ECO:0000256" key="4">
    <source>
        <dbReference type="ARBA" id="ARBA00022989"/>
    </source>
</evidence>
<dbReference type="RefSeq" id="WP_106059030.1">
    <property type="nucleotide sequence ID" value="NZ_PVXQ01000007.1"/>
</dbReference>
<sequence length="530" mass="57721">MEETNKHNTHNTLFHWHSFKLKLVFEGIGIGLITGLLVVLYRFALEKAGVLLIDVYKAISINSMLILPWIGALIIIGYIVGVMVKRDPMISGSGIPQVEGVLLRKIDMTWWKVILGKFIGGVLTIGSGLSLGREGPSVQLGAAVGQGFSKVFKRIKIEEKYLITSGASAGLSAAFSAPLAAVMFALEEVHKNFSPLVLLSALSAALSADFVASGFFGLKPVFNFKNISILPLKFYFYIILLGVILGILGVLFNKLILKTQDMYVKQTWLPKQMRIIVPLLISVLLGILLPQVLGGGHELIVSLVTENFSLTILVIIVFVKFLFTMVSYGSGAPGGIFLPLLAIGALVGNIYGMVLVHFVSFDSMYINNFIILAMAGYFTAVVRAPITGTILITEMTGSFSHLLSLSIVSIVAYIVADILASKPIYESLLEKFLHSQGEKISFGNKKNKSILEFAVCMGSDLDGKQIKEVNWPNYFLLVAVKRGEDEIIPKGDTVILPGDYLIVLTNEDKVAKINDALAIMTGSCEILNKQ</sequence>
<dbReference type="PROSITE" id="PS51202">
    <property type="entry name" value="RCK_C"/>
    <property type="match status" value="1"/>
</dbReference>
<dbReference type="SUPFAM" id="SSF116726">
    <property type="entry name" value="TrkA C-terminal domain-like"/>
    <property type="match status" value="1"/>
</dbReference>
<reference evidence="10 11" key="1">
    <citation type="submission" date="2018-03" db="EMBL/GenBank/DDBJ databases">
        <title>Genome sequence of Clostridium vincentii DSM 10228.</title>
        <authorList>
            <person name="Poehlein A."/>
            <person name="Daniel R."/>
        </authorList>
    </citation>
    <scope>NUCLEOTIDE SEQUENCE [LARGE SCALE GENOMIC DNA]</scope>
    <source>
        <strain evidence="10 11">DSM 10228</strain>
    </source>
</reference>
<evidence type="ECO:0000256" key="6">
    <source>
        <dbReference type="ARBA" id="ARBA00023136"/>
    </source>
</evidence>
<dbReference type="OrthoDB" id="9812438at2"/>
<keyword evidence="7" id="KW-0868">Chloride</keyword>
<dbReference type="InterPro" id="IPR036721">
    <property type="entry name" value="RCK_C_sf"/>
</dbReference>
<keyword evidence="6 8" id="KW-0472">Membrane</keyword>
<proteinExistence type="predicted"/>
<keyword evidence="3 8" id="KW-0812">Transmembrane</keyword>
<feature type="transmembrane region" description="Helical" evidence="8">
    <location>
        <begin position="273"/>
        <end position="293"/>
    </location>
</feature>
<evidence type="ECO:0000256" key="8">
    <source>
        <dbReference type="SAM" id="Phobius"/>
    </source>
</evidence>
<dbReference type="Pfam" id="PF02080">
    <property type="entry name" value="TrkA_C"/>
    <property type="match status" value="1"/>
</dbReference>
<evidence type="ECO:0000256" key="5">
    <source>
        <dbReference type="ARBA" id="ARBA00023065"/>
    </source>
</evidence>
<name>A0A2T0BHU0_9CLOT</name>
<evidence type="ECO:0000256" key="3">
    <source>
        <dbReference type="ARBA" id="ARBA00022692"/>
    </source>
</evidence>
<dbReference type="Pfam" id="PF00654">
    <property type="entry name" value="Voltage_CLC"/>
    <property type="match status" value="1"/>
</dbReference>
<evidence type="ECO:0000259" key="9">
    <source>
        <dbReference type="PROSITE" id="PS51202"/>
    </source>
</evidence>
<dbReference type="AlphaFoldDB" id="A0A2T0BHU0"/>
<dbReference type="GO" id="GO:0005886">
    <property type="term" value="C:plasma membrane"/>
    <property type="evidence" value="ECO:0007669"/>
    <property type="project" value="TreeGrafter"/>
</dbReference>
<protein>
    <submittedName>
        <fullName evidence="10">H(+)/Cl(-) exchange transporter ClcA</fullName>
    </submittedName>
</protein>
<feature type="transmembrane region" description="Helical" evidence="8">
    <location>
        <begin position="365"/>
        <end position="386"/>
    </location>
</feature>
<feature type="transmembrane region" description="Helical" evidence="8">
    <location>
        <begin position="161"/>
        <end position="184"/>
    </location>
</feature>
<dbReference type="CDD" id="cd01031">
    <property type="entry name" value="EriC"/>
    <property type="match status" value="1"/>
</dbReference>
<dbReference type="PANTHER" id="PTHR45711">
    <property type="entry name" value="CHLORIDE CHANNEL PROTEIN"/>
    <property type="match status" value="1"/>
</dbReference>
<comment type="caution">
    <text evidence="10">The sequence shown here is derived from an EMBL/GenBank/DDBJ whole genome shotgun (WGS) entry which is preliminary data.</text>
</comment>
<dbReference type="GO" id="GO:0008324">
    <property type="term" value="F:monoatomic cation transmembrane transporter activity"/>
    <property type="evidence" value="ECO:0007669"/>
    <property type="project" value="InterPro"/>
</dbReference>
<dbReference type="Gene3D" id="3.30.70.1450">
    <property type="entry name" value="Regulator of K+ conductance, C-terminal domain"/>
    <property type="match status" value="1"/>
</dbReference>
<accession>A0A2T0BHU0</accession>
<dbReference type="Proteomes" id="UP000239471">
    <property type="component" value="Unassembled WGS sequence"/>
</dbReference>
<dbReference type="SUPFAM" id="SSF81340">
    <property type="entry name" value="Clc chloride channel"/>
    <property type="match status" value="1"/>
</dbReference>
<dbReference type="Gene3D" id="1.10.3080.10">
    <property type="entry name" value="Clc chloride channel"/>
    <property type="match status" value="1"/>
</dbReference>
<dbReference type="GO" id="GO:0006813">
    <property type="term" value="P:potassium ion transport"/>
    <property type="evidence" value="ECO:0007669"/>
    <property type="project" value="InterPro"/>
</dbReference>
<dbReference type="InterPro" id="IPR014743">
    <property type="entry name" value="Cl-channel_core"/>
</dbReference>
<feature type="domain" description="RCK C-terminal" evidence="9">
    <location>
        <begin position="437"/>
        <end position="519"/>
    </location>
</feature>
<feature type="transmembrane region" description="Helical" evidence="8">
    <location>
        <begin position="234"/>
        <end position="252"/>
    </location>
</feature>
<feature type="transmembrane region" description="Helical" evidence="8">
    <location>
        <begin position="113"/>
        <end position="131"/>
    </location>
</feature>
<feature type="transmembrane region" description="Helical" evidence="8">
    <location>
        <begin position="335"/>
        <end position="359"/>
    </location>
</feature>
<evidence type="ECO:0000256" key="2">
    <source>
        <dbReference type="ARBA" id="ARBA00022448"/>
    </source>
</evidence>
<keyword evidence="11" id="KW-1185">Reference proteome</keyword>
<dbReference type="InterPro" id="IPR001807">
    <property type="entry name" value="ClC"/>
</dbReference>
<dbReference type="EMBL" id="PVXQ01000007">
    <property type="protein sequence ID" value="PRR83459.1"/>
    <property type="molecule type" value="Genomic_DNA"/>
</dbReference>
<feature type="transmembrane region" description="Helical" evidence="8">
    <location>
        <begin position="196"/>
        <end position="222"/>
    </location>
</feature>
<evidence type="ECO:0000256" key="1">
    <source>
        <dbReference type="ARBA" id="ARBA00004141"/>
    </source>
</evidence>
<evidence type="ECO:0000256" key="7">
    <source>
        <dbReference type="ARBA" id="ARBA00023214"/>
    </source>
</evidence>
<feature type="transmembrane region" description="Helical" evidence="8">
    <location>
        <begin position="64"/>
        <end position="84"/>
    </location>
</feature>
<keyword evidence="2" id="KW-0813">Transport</keyword>
<dbReference type="GO" id="GO:0005247">
    <property type="term" value="F:voltage-gated chloride channel activity"/>
    <property type="evidence" value="ECO:0007669"/>
    <property type="project" value="TreeGrafter"/>
</dbReference>
<comment type="subcellular location">
    <subcellularLocation>
        <location evidence="1">Membrane</location>
        <topology evidence="1">Multi-pass membrane protein</topology>
    </subcellularLocation>
</comment>
<dbReference type="InterPro" id="IPR006037">
    <property type="entry name" value="RCK_C"/>
</dbReference>
<feature type="transmembrane region" description="Helical" evidence="8">
    <location>
        <begin position="299"/>
        <end position="323"/>
    </location>
</feature>
<keyword evidence="5" id="KW-0406">Ion transport</keyword>
<organism evidence="10 11">
    <name type="scientific">Clostridium vincentii</name>
    <dbReference type="NCBI Taxonomy" id="52704"/>
    <lineage>
        <taxon>Bacteria</taxon>
        <taxon>Bacillati</taxon>
        <taxon>Bacillota</taxon>
        <taxon>Clostridia</taxon>
        <taxon>Eubacteriales</taxon>
        <taxon>Clostridiaceae</taxon>
        <taxon>Clostridium</taxon>
    </lineage>
</organism>
<dbReference type="PANTHER" id="PTHR45711:SF6">
    <property type="entry name" value="CHLORIDE CHANNEL PROTEIN"/>
    <property type="match status" value="1"/>
</dbReference>
<keyword evidence="4 8" id="KW-1133">Transmembrane helix</keyword>
<feature type="transmembrane region" description="Helical" evidence="8">
    <location>
        <begin position="23"/>
        <end position="44"/>
    </location>
</feature>
<evidence type="ECO:0000313" key="10">
    <source>
        <dbReference type="EMBL" id="PRR83459.1"/>
    </source>
</evidence>
<evidence type="ECO:0000313" key="11">
    <source>
        <dbReference type="Proteomes" id="UP000239471"/>
    </source>
</evidence>
<dbReference type="PRINTS" id="PR00762">
    <property type="entry name" value="CLCHANNEL"/>
</dbReference>
<feature type="transmembrane region" description="Helical" evidence="8">
    <location>
        <begin position="398"/>
        <end position="416"/>
    </location>
</feature>